<dbReference type="GO" id="GO:0008289">
    <property type="term" value="F:lipid binding"/>
    <property type="evidence" value="ECO:0007669"/>
    <property type="project" value="UniProtKB-KW"/>
</dbReference>
<evidence type="ECO:0000256" key="2">
    <source>
        <dbReference type="ARBA" id="ARBA00023157"/>
    </source>
</evidence>
<dbReference type="GO" id="GO:0006869">
    <property type="term" value="P:lipid transport"/>
    <property type="evidence" value="ECO:0007669"/>
    <property type="project" value="InterPro"/>
</dbReference>
<dbReference type="Pfam" id="PF00234">
    <property type="entry name" value="Tryp_alpha_amyl"/>
    <property type="match status" value="1"/>
</dbReference>
<dbReference type="CDD" id="cd01960">
    <property type="entry name" value="nsLTP1"/>
    <property type="match status" value="1"/>
</dbReference>
<dbReference type="SUPFAM" id="SSF47699">
    <property type="entry name" value="Bifunctional inhibitor/lipid-transfer protein/seed storage 2S albumin"/>
    <property type="match status" value="1"/>
</dbReference>
<dbReference type="Gene3D" id="1.10.110.10">
    <property type="entry name" value="Plant lipid-transfer and hydrophobic proteins"/>
    <property type="match status" value="1"/>
</dbReference>
<dbReference type="PANTHER" id="PTHR33076">
    <property type="entry name" value="NON-SPECIFIC LIPID-TRANSFER PROTEIN 2-RELATED"/>
    <property type="match status" value="1"/>
</dbReference>
<dbReference type="AlphaFoldDB" id="A0AAN9RJX8"/>
<comment type="function">
    <text evidence="3">Plant non-specific lipid-transfer proteins transfer phospholipids as well as galactolipids across membranes. May play a role in wax or cutin deposition in the cell walls of expanding epidermal cells and certain secretory tissues.</text>
</comment>
<feature type="transmembrane region" description="Helical" evidence="4">
    <location>
        <begin position="71"/>
        <end position="92"/>
    </location>
</feature>
<comment type="caution">
    <text evidence="6">The sequence shown here is derived from an EMBL/GenBank/DDBJ whole genome shotgun (WGS) entry which is preliminary data.</text>
</comment>
<keyword evidence="4" id="KW-0472">Membrane</keyword>
<organism evidence="6 7">
    <name type="scientific">Phaseolus coccineus</name>
    <name type="common">Scarlet runner bean</name>
    <name type="synonym">Phaseolus multiflorus</name>
    <dbReference type="NCBI Taxonomy" id="3886"/>
    <lineage>
        <taxon>Eukaryota</taxon>
        <taxon>Viridiplantae</taxon>
        <taxon>Streptophyta</taxon>
        <taxon>Embryophyta</taxon>
        <taxon>Tracheophyta</taxon>
        <taxon>Spermatophyta</taxon>
        <taxon>Magnoliopsida</taxon>
        <taxon>eudicotyledons</taxon>
        <taxon>Gunneridae</taxon>
        <taxon>Pentapetalae</taxon>
        <taxon>rosids</taxon>
        <taxon>fabids</taxon>
        <taxon>Fabales</taxon>
        <taxon>Fabaceae</taxon>
        <taxon>Papilionoideae</taxon>
        <taxon>50 kb inversion clade</taxon>
        <taxon>NPAAA clade</taxon>
        <taxon>indigoferoid/millettioid clade</taxon>
        <taxon>Phaseoleae</taxon>
        <taxon>Phaseolus</taxon>
    </lineage>
</organism>
<feature type="domain" description="Bifunctional inhibitor/plant lipid transfer protein/seed storage helical" evidence="5">
    <location>
        <begin position="103"/>
        <end position="186"/>
    </location>
</feature>
<evidence type="ECO:0000256" key="1">
    <source>
        <dbReference type="ARBA" id="ARBA00009748"/>
    </source>
</evidence>
<evidence type="ECO:0000313" key="6">
    <source>
        <dbReference type="EMBL" id="KAK7374042.1"/>
    </source>
</evidence>
<evidence type="ECO:0000256" key="3">
    <source>
        <dbReference type="RuleBase" id="RU000628"/>
    </source>
</evidence>
<sequence>MLRCITEAHGSFKSGHPPKSTHFNSLKAPSSFSLPLKYINTTPHHFSSPPTLQSNTKPISYTTSLLFYRNILSATMASVKVACVVVMFMAVVSAPMMVQAISCNEVTVQMTPCLSYLMNGGAASAGCCSGVRNILGAAGTTVDKQTVCNCLKNAAGRFNINEKYAQALPGLCNVNVPYKISRSTNCANIRF</sequence>
<dbReference type="InterPro" id="IPR016140">
    <property type="entry name" value="Bifunc_inhib/LTP/seed_store"/>
</dbReference>
<dbReference type="SMART" id="SM00499">
    <property type="entry name" value="AAI"/>
    <property type="match status" value="1"/>
</dbReference>
<comment type="similarity">
    <text evidence="1 3">Belongs to the plant LTP family.</text>
</comment>
<keyword evidence="4" id="KW-1133">Transmembrane helix</keyword>
<keyword evidence="4" id="KW-0812">Transmembrane</keyword>
<evidence type="ECO:0000259" key="5">
    <source>
        <dbReference type="SMART" id="SM00499"/>
    </source>
</evidence>
<dbReference type="PROSITE" id="PS00597">
    <property type="entry name" value="PLANT_LTP"/>
    <property type="match status" value="1"/>
</dbReference>
<keyword evidence="2" id="KW-1015">Disulfide bond</keyword>
<dbReference type="InterPro" id="IPR000528">
    <property type="entry name" value="Plant_nsLTP"/>
</dbReference>
<keyword evidence="7" id="KW-1185">Reference proteome</keyword>
<proteinExistence type="inferred from homology"/>
<dbReference type="InterPro" id="IPR036312">
    <property type="entry name" value="Bifun_inhib/LTP/seed_sf"/>
</dbReference>
<evidence type="ECO:0000313" key="7">
    <source>
        <dbReference type="Proteomes" id="UP001374584"/>
    </source>
</evidence>
<dbReference type="PRINTS" id="PR00382">
    <property type="entry name" value="LIPIDTRNSFER"/>
</dbReference>
<protein>
    <recommendedName>
        <fullName evidence="3">Non-specific lipid-transfer protein</fullName>
    </recommendedName>
</protein>
<evidence type="ECO:0000256" key="4">
    <source>
        <dbReference type="SAM" id="Phobius"/>
    </source>
</evidence>
<gene>
    <name evidence="6" type="ORF">VNO80_07466</name>
</gene>
<dbReference type="Proteomes" id="UP001374584">
    <property type="component" value="Unassembled WGS sequence"/>
</dbReference>
<dbReference type="EMBL" id="JAYMYR010000003">
    <property type="protein sequence ID" value="KAK7374042.1"/>
    <property type="molecule type" value="Genomic_DNA"/>
</dbReference>
<keyword evidence="3" id="KW-0813">Transport</keyword>
<name>A0AAN9RJX8_PHACN</name>
<reference evidence="6 7" key="1">
    <citation type="submission" date="2024-01" db="EMBL/GenBank/DDBJ databases">
        <title>The genomes of 5 underutilized Papilionoideae crops provide insights into root nodulation and disease resistanc.</title>
        <authorList>
            <person name="Jiang F."/>
        </authorList>
    </citation>
    <scope>NUCLEOTIDE SEQUENCE [LARGE SCALE GENOMIC DNA]</scope>
    <source>
        <strain evidence="6">JINMINGXINNONG_FW02</strain>
        <tissue evidence="6">Leaves</tissue>
    </source>
</reference>
<accession>A0AAN9RJX8</accession>
<keyword evidence="3" id="KW-0446">Lipid-binding</keyword>